<keyword evidence="7" id="KW-1185">Reference proteome</keyword>
<comment type="caution">
    <text evidence="6">The sequence shown here is derived from an EMBL/GenBank/DDBJ whole genome shotgun (WGS) entry which is preliminary data.</text>
</comment>
<dbReference type="EMBL" id="AAXT01000002">
    <property type="protein sequence ID" value="EDO07332.1"/>
    <property type="molecule type" value="Genomic_DNA"/>
</dbReference>
<evidence type="ECO:0000313" key="7">
    <source>
        <dbReference type="Proteomes" id="UP000002173"/>
    </source>
</evidence>
<proteinExistence type="inferred from homology"/>
<dbReference type="eggNOG" id="KOG2627">
    <property type="taxonomic scope" value="Eukaryota"/>
</dbReference>
<dbReference type="InParanoid" id="A7AS13"/>
<reference evidence="6 7" key="1">
    <citation type="journal article" date="2007" name="PLoS Pathog.">
        <title>Genome sequence of Babesia bovis and comparative analysis of apicomplexan hemoprotozoa.</title>
        <authorList>
            <person name="Brayton K.A."/>
            <person name="Lau A.O.T."/>
            <person name="Herndon D.R."/>
            <person name="Hannick L."/>
            <person name="Kappmeyer L.S."/>
            <person name="Berens S.J."/>
            <person name="Bidwell S.L."/>
            <person name="Brown W.C."/>
            <person name="Crabtree J."/>
            <person name="Fadrosh D."/>
            <person name="Feldblum T."/>
            <person name="Forberger H.A."/>
            <person name="Haas B.J."/>
            <person name="Howell J.M."/>
            <person name="Khouri H."/>
            <person name="Koo H."/>
            <person name="Mann D.J."/>
            <person name="Norimine J."/>
            <person name="Paulsen I.T."/>
            <person name="Radune D."/>
            <person name="Ren Q."/>
            <person name="Smith R.K. Jr."/>
            <person name="Suarez C.E."/>
            <person name="White O."/>
            <person name="Wortman J.R."/>
            <person name="Knowles D.P. Jr."/>
            <person name="McElwain T.F."/>
            <person name="Nene V.M."/>
        </authorList>
    </citation>
    <scope>NUCLEOTIDE SEQUENCE [LARGE SCALE GENOMIC DNA]</scope>
    <source>
        <strain evidence="6">T2Bo</strain>
    </source>
</reference>
<feature type="coiled-coil region" evidence="4">
    <location>
        <begin position="202"/>
        <end position="229"/>
    </location>
</feature>
<dbReference type="PANTHER" id="PTHR12940">
    <property type="entry name" value="ES-2 PROTEIN - RELATED"/>
    <property type="match status" value="1"/>
</dbReference>
<accession>A7AS13</accession>
<reference evidence="7" key="3">
    <citation type="journal article" date="2021" name="Int. J. Parasitol.">
        <title>Comparative analysis of gene expression between Babesia bovis blood stages and kinetes allowed by improved genome annotation.</title>
        <authorList>
            <person name="Ueti M.W."/>
            <person name="Johnson W.C."/>
            <person name="Kappmeyer L.S."/>
            <person name="Herndon D.R."/>
            <person name="Mousel M.R."/>
            <person name="Reif K.E."/>
            <person name="Taus N.S."/>
            <person name="Ifeonu O.O."/>
            <person name="Silva J.C."/>
            <person name="Suarez C.E."/>
            <person name="Brayton K.A."/>
        </authorList>
    </citation>
    <scope>NUCLEOTIDE SEQUENCE [LARGE SCALE GENOMIC DNA]</scope>
</reference>
<dbReference type="GeneID" id="5479134"/>
<dbReference type="InterPro" id="IPR019148">
    <property type="entry name" value="Nuclear_protein_DGCR14_ESS-2"/>
</dbReference>
<dbReference type="RefSeq" id="XP_001610900.1">
    <property type="nucleotide sequence ID" value="XM_001610850.1"/>
</dbReference>
<dbReference type="VEuPathDB" id="PiroplasmaDB:BBOV_IV009780"/>
<sequence length="486" mass="54647">MDDGNMANSVSLGKLCNISRGTSTSGSHRRSPGFCSTDVADSDNADATFQEFTEQDATSSVDAVLSIDNSKSDTKKFENTILDPKVQIASLEKETNIDIIVSKKPDTTSKVLNNDSSAVACAKSKNDWRLNAVSTIQKEPLVPYDDVLQRIRRNYQLKELNEEDYVGCLESIIERDYFPGLMKLRVNNLLLEAESRGDQARVKYLKDKLQRLDDDNDEMNIKLRTTGNEDVVVNVGKGGLRIDEFSRIFTSEDNRSFGRLLEKSITQSNEKHSWMEGVARKHNLAIASNQVLTNLGISSGEVQSNKEHSRNALFFNKDYGINMPTTNKSQIRHNNTSMPSDHDEMISKLESRQKKRRAEHLKNAFHGKVNDLIAEFGLSECKDLIDQEQMAKYDFVQTPLISLGNDATYDVPKPIAREEIAERLRKKYQSTPLKTPLANTPHCKTPLLIQKLIAKHNKLTDPQLRSSYRSSKYSRGSVLSGPVSKP</sequence>
<gene>
    <name evidence="6" type="ORF">BBOV_IV009780</name>
</gene>
<reference evidence="7" key="2">
    <citation type="journal article" date="2020" name="Data Brief">
        <title>Transcriptome dataset of Babesia bovis life stages within vertebrate and invertebrate hosts.</title>
        <authorList>
            <person name="Ueti M.W."/>
            <person name="Johnson W.C."/>
            <person name="Kappmeyer L.S."/>
            <person name="Herndon D.R."/>
            <person name="Mousel M.R."/>
            <person name="Reif K.E."/>
            <person name="Taus N.S."/>
            <person name="Ifeonu O.O."/>
            <person name="Silva J.C."/>
            <person name="Suarez C.E."/>
            <person name="Brayton K.A."/>
        </authorList>
    </citation>
    <scope>NUCLEOTIDE SEQUENCE [LARGE SCALE GENOMIC DNA]</scope>
</reference>
<dbReference type="OMA" id="YVACMEN"/>
<evidence type="ECO:0000256" key="1">
    <source>
        <dbReference type="ARBA" id="ARBA00004123"/>
    </source>
</evidence>
<dbReference type="Pfam" id="PF09751">
    <property type="entry name" value="Es2"/>
    <property type="match status" value="2"/>
</dbReference>
<keyword evidence="3" id="KW-0539">Nucleus</keyword>
<evidence type="ECO:0000256" key="4">
    <source>
        <dbReference type="SAM" id="Coils"/>
    </source>
</evidence>
<comment type="subcellular location">
    <subcellularLocation>
        <location evidence="1">Nucleus</location>
    </subcellularLocation>
</comment>
<dbReference type="STRING" id="5865.A7AS13"/>
<organism evidence="6 7">
    <name type="scientific">Babesia bovis</name>
    <dbReference type="NCBI Taxonomy" id="5865"/>
    <lineage>
        <taxon>Eukaryota</taxon>
        <taxon>Sar</taxon>
        <taxon>Alveolata</taxon>
        <taxon>Apicomplexa</taxon>
        <taxon>Aconoidasida</taxon>
        <taxon>Piroplasmida</taxon>
        <taxon>Babesiidae</taxon>
        <taxon>Babesia</taxon>
    </lineage>
</organism>
<dbReference type="Proteomes" id="UP000002173">
    <property type="component" value="Unassembled WGS sequence"/>
</dbReference>
<feature type="compositionally biased region" description="Low complexity" evidence="5">
    <location>
        <begin position="465"/>
        <end position="477"/>
    </location>
</feature>
<dbReference type="AlphaFoldDB" id="A7AS13"/>
<dbReference type="GO" id="GO:0071013">
    <property type="term" value="C:catalytic step 2 spliceosome"/>
    <property type="evidence" value="ECO:0007669"/>
    <property type="project" value="TreeGrafter"/>
</dbReference>
<comment type="similarity">
    <text evidence="2">Belongs to the ESS2 family.</text>
</comment>
<keyword evidence="4" id="KW-0175">Coiled coil</keyword>
<protein>
    <submittedName>
        <fullName evidence="6">Uncharacterized protein</fullName>
    </submittedName>
</protein>
<dbReference type="KEGG" id="bbo:BBOV_IV009780"/>
<evidence type="ECO:0000256" key="3">
    <source>
        <dbReference type="ARBA" id="ARBA00023242"/>
    </source>
</evidence>
<feature type="region of interest" description="Disordered" evidence="5">
    <location>
        <begin position="464"/>
        <end position="486"/>
    </location>
</feature>
<name>A7AS13_BABBO</name>
<dbReference type="PANTHER" id="PTHR12940:SF0">
    <property type="entry name" value="SPLICING FACTOR ESS-2 HOMOLOG"/>
    <property type="match status" value="1"/>
</dbReference>
<evidence type="ECO:0000313" key="6">
    <source>
        <dbReference type="EMBL" id="EDO07332.1"/>
    </source>
</evidence>
<evidence type="ECO:0000256" key="5">
    <source>
        <dbReference type="SAM" id="MobiDB-lite"/>
    </source>
</evidence>
<evidence type="ECO:0000256" key="2">
    <source>
        <dbReference type="ARBA" id="ARBA00009072"/>
    </source>
</evidence>